<gene>
    <name evidence="1" type="ORF">E7746_00870</name>
</gene>
<proteinExistence type="predicted"/>
<sequence>MTDIKIKRAYEEAAPADGYRILVDRLWPRGVSHERLDCKQWAKNIAPSNDLREWFHEDPDHRWNEFMTRYRDELKASPDFVPFVNEISQYPVVTFVYGAHDELHNNAVILRDECIVALDITPINKINENIV</sequence>
<dbReference type="KEGG" id="mgod:E7746_00870"/>
<organism evidence="1 2">
    <name type="scientific">Muribaculum gordoncarteri</name>
    <dbReference type="NCBI Taxonomy" id="2530390"/>
    <lineage>
        <taxon>Bacteria</taxon>
        <taxon>Pseudomonadati</taxon>
        <taxon>Bacteroidota</taxon>
        <taxon>Bacteroidia</taxon>
        <taxon>Bacteroidales</taxon>
        <taxon>Muribaculaceae</taxon>
        <taxon>Muribaculum</taxon>
    </lineage>
</organism>
<dbReference type="PANTHER" id="PTHR36849:SF1">
    <property type="entry name" value="CYTOPLASMIC PROTEIN"/>
    <property type="match status" value="1"/>
</dbReference>
<protein>
    <submittedName>
        <fullName evidence="1">DUF488 family protein</fullName>
    </submittedName>
</protein>
<name>A0A4P7VDD8_9BACT</name>
<dbReference type="Pfam" id="PF22752">
    <property type="entry name" value="DUF488-N3i"/>
    <property type="match status" value="1"/>
</dbReference>
<evidence type="ECO:0000313" key="2">
    <source>
        <dbReference type="Proteomes" id="UP000297031"/>
    </source>
</evidence>
<accession>A0A4P7VDD8</accession>
<evidence type="ECO:0000313" key="1">
    <source>
        <dbReference type="EMBL" id="QCD34534.1"/>
    </source>
</evidence>
<reference evidence="1 2" key="1">
    <citation type="submission" date="2019-02" db="EMBL/GenBank/DDBJ databases">
        <title>Isolation and identification of novel species under the genus Muribaculum.</title>
        <authorList>
            <person name="Miyake S."/>
            <person name="Ding Y."/>
            <person name="Low A."/>
            <person name="Soh M."/>
            <person name="Seedorf H."/>
        </authorList>
    </citation>
    <scope>NUCLEOTIDE SEQUENCE [LARGE SCALE GENOMIC DNA]</scope>
    <source>
        <strain evidence="1 2">TLL-A4</strain>
    </source>
</reference>
<dbReference type="PANTHER" id="PTHR36849">
    <property type="entry name" value="CYTOPLASMIC PROTEIN-RELATED"/>
    <property type="match status" value="1"/>
</dbReference>
<dbReference type="EMBL" id="CP039393">
    <property type="protein sequence ID" value="QCD34534.1"/>
    <property type="molecule type" value="Genomic_DNA"/>
</dbReference>
<dbReference type="OrthoDB" id="9790745at2"/>
<keyword evidence="2" id="KW-1185">Reference proteome</keyword>
<dbReference type="Proteomes" id="UP000297031">
    <property type="component" value="Chromosome"/>
</dbReference>
<dbReference type="RefSeq" id="WP_136409542.1">
    <property type="nucleotide sequence ID" value="NZ_CP039393.1"/>
</dbReference>
<dbReference type="InterPro" id="IPR052552">
    <property type="entry name" value="YeaO-like"/>
</dbReference>
<dbReference type="AlphaFoldDB" id="A0A4P7VDD8"/>